<dbReference type="PANTHER" id="PTHR11715:SF3">
    <property type="entry name" value="GLYCINE CLEAVAGE SYSTEM H PROTEIN-RELATED"/>
    <property type="match status" value="1"/>
</dbReference>
<dbReference type="Gene3D" id="2.40.50.100">
    <property type="match status" value="1"/>
</dbReference>
<comment type="caution">
    <text evidence="7">The sequence shown here is derived from an EMBL/GenBank/DDBJ whole genome shotgun (WGS) entry which is preliminary data.</text>
</comment>
<keyword evidence="2 4" id="KW-0450">Lipoyl</keyword>
<evidence type="ECO:0000313" key="7">
    <source>
        <dbReference type="EMBL" id="KAK6350204.1"/>
    </source>
</evidence>
<dbReference type="PROSITE" id="PS00189">
    <property type="entry name" value="LIPOYL"/>
    <property type="match status" value="1"/>
</dbReference>
<reference evidence="7 8" key="1">
    <citation type="submission" date="2019-10" db="EMBL/GenBank/DDBJ databases">
        <authorList>
            <person name="Palmer J.M."/>
        </authorList>
    </citation>
    <scope>NUCLEOTIDE SEQUENCE [LARGE SCALE GENOMIC DNA]</scope>
    <source>
        <strain evidence="7 8">TWF696</strain>
    </source>
</reference>
<evidence type="ECO:0000256" key="5">
    <source>
        <dbReference type="RuleBase" id="RU364055"/>
    </source>
</evidence>
<keyword evidence="5" id="KW-0496">Mitochondrion</keyword>
<comment type="function">
    <text evidence="5">The H protein shuttles the methylamine group of glycine from the P protein to the T protein.</text>
</comment>
<keyword evidence="3 5" id="KW-0809">Transit peptide</keyword>
<dbReference type="PROSITE" id="PS50968">
    <property type="entry name" value="BIOTINYL_LIPOYL"/>
    <property type="match status" value="1"/>
</dbReference>
<evidence type="ECO:0000256" key="1">
    <source>
        <dbReference type="ARBA" id="ARBA00009249"/>
    </source>
</evidence>
<dbReference type="InterPro" id="IPR033753">
    <property type="entry name" value="GCV_H/Fam206"/>
</dbReference>
<dbReference type="CDD" id="cd06848">
    <property type="entry name" value="GCS_H"/>
    <property type="match status" value="1"/>
</dbReference>
<sequence>MASTTLRVATRALPRRLSACSGIIPLRRTAFMPRVVAPPSCRQFSRTAMRFDIVKRFTEDHEWVELDMDTGVATVGITNYAQDKLGEVVYIELPEEGAEIEAGDSLGAVESVKSASDIISPVFGTVSEVNAALQEKPALVNSSAEGEDGWIAKLDVTREEVERALDELMDEQAYTDFTTSPAE</sequence>
<dbReference type="InterPro" id="IPR002930">
    <property type="entry name" value="GCV_H"/>
</dbReference>
<dbReference type="GO" id="GO:0005960">
    <property type="term" value="C:glycine cleavage complex"/>
    <property type="evidence" value="ECO:0007669"/>
    <property type="project" value="UniProtKB-UniRule"/>
</dbReference>
<comment type="subcellular location">
    <subcellularLocation>
        <location evidence="5">Mitochondrion</location>
    </subcellularLocation>
</comment>
<feature type="domain" description="Lipoyl-binding" evidence="6">
    <location>
        <begin position="72"/>
        <end position="155"/>
    </location>
</feature>
<accession>A0AAV9UZE4</accession>
<keyword evidence="8" id="KW-1185">Reference proteome</keyword>
<dbReference type="GO" id="GO:0009249">
    <property type="term" value="P:protein lipoylation"/>
    <property type="evidence" value="ECO:0007669"/>
    <property type="project" value="TreeGrafter"/>
</dbReference>
<name>A0AAV9UZE4_9PEZI</name>
<evidence type="ECO:0000259" key="6">
    <source>
        <dbReference type="PROSITE" id="PS50968"/>
    </source>
</evidence>
<organism evidence="7 8">
    <name type="scientific">Orbilia brochopaga</name>
    <dbReference type="NCBI Taxonomy" id="3140254"/>
    <lineage>
        <taxon>Eukaryota</taxon>
        <taxon>Fungi</taxon>
        <taxon>Dikarya</taxon>
        <taxon>Ascomycota</taxon>
        <taxon>Pezizomycotina</taxon>
        <taxon>Orbiliomycetes</taxon>
        <taxon>Orbiliales</taxon>
        <taxon>Orbiliaceae</taxon>
        <taxon>Orbilia</taxon>
    </lineage>
</organism>
<dbReference type="InterPro" id="IPR011053">
    <property type="entry name" value="Single_hybrid_motif"/>
</dbReference>
<dbReference type="Pfam" id="PF01597">
    <property type="entry name" value="GCV_H"/>
    <property type="match status" value="1"/>
</dbReference>
<evidence type="ECO:0000256" key="4">
    <source>
        <dbReference type="PIRSR" id="PIRSR617453-50"/>
    </source>
</evidence>
<dbReference type="NCBIfam" id="TIGR00527">
    <property type="entry name" value="gcvH"/>
    <property type="match status" value="1"/>
</dbReference>
<dbReference type="PANTHER" id="PTHR11715">
    <property type="entry name" value="GLYCINE CLEAVAGE SYSTEM H PROTEIN"/>
    <property type="match status" value="1"/>
</dbReference>
<dbReference type="AlphaFoldDB" id="A0AAV9UZE4"/>
<dbReference type="GO" id="GO:0005739">
    <property type="term" value="C:mitochondrion"/>
    <property type="evidence" value="ECO:0007669"/>
    <property type="project" value="UniProtKB-SubCell"/>
</dbReference>
<dbReference type="InterPro" id="IPR003016">
    <property type="entry name" value="2-oxoA_DH_lipoyl-BS"/>
</dbReference>
<comment type="subunit">
    <text evidence="5">The glycine cleavage system is composed of four proteins: P, T, L and H.</text>
</comment>
<dbReference type="SUPFAM" id="SSF51230">
    <property type="entry name" value="Single hybrid motif"/>
    <property type="match status" value="1"/>
</dbReference>
<protein>
    <recommendedName>
        <fullName evidence="5">Glycine cleavage system H protein</fullName>
    </recommendedName>
</protein>
<dbReference type="EMBL" id="JAVHNQ010000004">
    <property type="protein sequence ID" value="KAK6350204.1"/>
    <property type="molecule type" value="Genomic_DNA"/>
</dbReference>
<feature type="modified residue" description="N6-lipoyllysine" evidence="4">
    <location>
        <position position="113"/>
    </location>
</feature>
<comment type="cofactor">
    <cofactor evidence="5">
        <name>(R)-lipoate</name>
        <dbReference type="ChEBI" id="CHEBI:83088"/>
    </cofactor>
    <text evidence="5">Binds 1 lipoyl cofactor covalently.</text>
</comment>
<dbReference type="HAMAP" id="MF_00272">
    <property type="entry name" value="GcvH"/>
    <property type="match status" value="1"/>
</dbReference>
<evidence type="ECO:0000313" key="8">
    <source>
        <dbReference type="Proteomes" id="UP001375240"/>
    </source>
</evidence>
<dbReference type="InterPro" id="IPR017453">
    <property type="entry name" value="GCV_H_sub"/>
</dbReference>
<proteinExistence type="inferred from homology"/>
<comment type="similarity">
    <text evidence="1 5">Belongs to the GcvH family.</text>
</comment>
<evidence type="ECO:0000256" key="2">
    <source>
        <dbReference type="ARBA" id="ARBA00022823"/>
    </source>
</evidence>
<dbReference type="NCBIfam" id="NF002270">
    <property type="entry name" value="PRK01202.1"/>
    <property type="match status" value="1"/>
</dbReference>
<evidence type="ECO:0000256" key="3">
    <source>
        <dbReference type="ARBA" id="ARBA00022946"/>
    </source>
</evidence>
<gene>
    <name evidence="7" type="ORF">TWF696_006442</name>
</gene>
<dbReference type="InterPro" id="IPR000089">
    <property type="entry name" value="Biotin_lipoyl"/>
</dbReference>
<dbReference type="Proteomes" id="UP001375240">
    <property type="component" value="Unassembled WGS sequence"/>
</dbReference>
<dbReference type="GO" id="GO:0019464">
    <property type="term" value="P:glycine decarboxylation via glycine cleavage system"/>
    <property type="evidence" value="ECO:0007669"/>
    <property type="project" value="UniProtKB-UniRule"/>
</dbReference>